<dbReference type="AlphaFoldDB" id="B8C561"/>
<proteinExistence type="inferred from homology"/>
<accession>B8C561</accession>
<dbReference type="eggNOG" id="ENOG502QQ3Z">
    <property type="taxonomic scope" value="Eukaryota"/>
</dbReference>
<dbReference type="PANTHER" id="PTHR13238:SF0">
    <property type="entry name" value="CILIA- AND FLAGELLA-ASSOCIATED PROTEIN 298"/>
    <property type="match status" value="1"/>
</dbReference>
<dbReference type="PANTHER" id="PTHR13238">
    <property type="entry name" value="PROTEIN C21ORF59"/>
    <property type="match status" value="1"/>
</dbReference>
<dbReference type="RefSeq" id="XP_002290954.1">
    <property type="nucleotide sequence ID" value="XM_002290918.1"/>
</dbReference>
<dbReference type="STRING" id="35128.B8C561"/>
<evidence type="ECO:0000313" key="4">
    <source>
        <dbReference type="Proteomes" id="UP000001449"/>
    </source>
</evidence>
<dbReference type="InterPro" id="IPR021298">
    <property type="entry name" value="CFAP298"/>
</dbReference>
<reference evidence="3 4" key="1">
    <citation type="journal article" date="2004" name="Science">
        <title>The genome of the diatom Thalassiosira pseudonana: ecology, evolution, and metabolism.</title>
        <authorList>
            <person name="Armbrust E.V."/>
            <person name="Berges J.A."/>
            <person name="Bowler C."/>
            <person name="Green B.R."/>
            <person name="Martinez D."/>
            <person name="Putnam N.H."/>
            <person name="Zhou S."/>
            <person name="Allen A.E."/>
            <person name="Apt K.E."/>
            <person name="Bechner M."/>
            <person name="Brzezinski M.A."/>
            <person name="Chaal B.K."/>
            <person name="Chiovitti A."/>
            <person name="Davis A.K."/>
            <person name="Demarest M.S."/>
            <person name="Detter J.C."/>
            <person name="Glavina T."/>
            <person name="Goodstein D."/>
            <person name="Hadi M.Z."/>
            <person name="Hellsten U."/>
            <person name="Hildebrand M."/>
            <person name="Jenkins B.D."/>
            <person name="Jurka J."/>
            <person name="Kapitonov V.V."/>
            <person name="Kroger N."/>
            <person name="Lau W.W."/>
            <person name="Lane T.W."/>
            <person name="Larimer F.W."/>
            <person name="Lippmeier J.C."/>
            <person name="Lucas S."/>
            <person name="Medina M."/>
            <person name="Montsant A."/>
            <person name="Obornik M."/>
            <person name="Parker M.S."/>
            <person name="Palenik B."/>
            <person name="Pazour G.J."/>
            <person name="Richardson P.M."/>
            <person name="Rynearson T.A."/>
            <person name="Saito M.A."/>
            <person name="Schwartz D.C."/>
            <person name="Thamatrakoln K."/>
            <person name="Valentin K."/>
            <person name="Vardi A."/>
            <person name="Wilkerson F.P."/>
            <person name="Rokhsar D.S."/>
        </authorList>
    </citation>
    <scope>NUCLEOTIDE SEQUENCE [LARGE SCALE GENOMIC DNA]</scope>
    <source>
        <strain evidence="3 4">CCMP1335</strain>
    </source>
</reference>
<gene>
    <name evidence="3" type="ORF">THAPSDRAFT_262729</name>
</gene>
<dbReference type="GeneID" id="7448414"/>
<feature type="region of interest" description="Disordered" evidence="2">
    <location>
        <begin position="152"/>
        <end position="176"/>
    </location>
</feature>
<dbReference type="Pfam" id="PF11069">
    <property type="entry name" value="CFAP298"/>
    <property type="match status" value="1"/>
</dbReference>
<dbReference type="OMA" id="EVYTREW"/>
<evidence type="ECO:0000256" key="1">
    <source>
        <dbReference type="ARBA" id="ARBA00009619"/>
    </source>
</evidence>
<dbReference type="KEGG" id="tps:THAPSDRAFT_262729"/>
<dbReference type="EMBL" id="CM000643">
    <property type="protein sequence ID" value="EED91061.1"/>
    <property type="molecule type" value="Genomic_DNA"/>
</dbReference>
<reference evidence="3 4" key="2">
    <citation type="journal article" date="2008" name="Nature">
        <title>The Phaeodactylum genome reveals the evolutionary history of diatom genomes.</title>
        <authorList>
            <person name="Bowler C."/>
            <person name="Allen A.E."/>
            <person name="Badger J.H."/>
            <person name="Grimwood J."/>
            <person name="Jabbari K."/>
            <person name="Kuo A."/>
            <person name="Maheswari U."/>
            <person name="Martens C."/>
            <person name="Maumus F."/>
            <person name="Otillar R.P."/>
            <person name="Rayko E."/>
            <person name="Salamov A."/>
            <person name="Vandepoele K."/>
            <person name="Beszteri B."/>
            <person name="Gruber A."/>
            <person name="Heijde M."/>
            <person name="Katinka M."/>
            <person name="Mock T."/>
            <person name="Valentin K."/>
            <person name="Verret F."/>
            <person name="Berges J.A."/>
            <person name="Brownlee C."/>
            <person name="Cadoret J.P."/>
            <person name="Chiovitti A."/>
            <person name="Choi C.J."/>
            <person name="Coesel S."/>
            <person name="De Martino A."/>
            <person name="Detter J.C."/>
            <person name="Durkin C."/>
            <person name="Falciatore A."/>
            <person name="Fournet J."/>
            <person name="Haruta M."/>
            <person name="Huysman M.J."/>
            <person name="Jenkins B.D."/>
            <person name="Jiroutova K."/>
            <person name="Jorgensen R.E."/>
            <person name="Joubert Y."/>
            <person name="Kaplan A."/>
            <person name="Kroger N."/>
            <person name="Kroth P.G."/>
            <person name="La Roche J."/>
            <person name="Lindquist E."/>
            <person name="Lommer M."/>
            <person name="Martin-Jezequel V."/>
            <person name="Lopez P.J."/>
            <person name="Lucas S."/>
            <person name="Mangogna M."/>
            <person name="McGinnis K."/>
            <person name="Medlin L.K."/>
            <person name="Montsant A."/>
            <person name="Oudot-Le Secq M.P."/>
            <person name="Napoli C."/>
            <person name="Obornik M."/>
            <person name="Parker M.S."/>
            <person name="Petit J.L."/>
            <person name="Porcel B.M."/>
            <person name="Poulsen N."/>
            <person name="Robison M."/>
            <person name="Rychlewski L."/>
            <person name="Rynearson T.A."/>
            <person name="Schmutz J."/>
            <person name="Shapiro H."/>
            <person name="Siaut M."/>
            <person name="Stanley M."/>
            <person name="Sussman M.R."/>
            <person name="Taylor A.R."/>
            <person name="Vardi A."/>
            <person name="von Dassow P."/>
            <person name="Vyverman W."/>
            <person name="Willis A."/>
            <person name="Wyrwicz L.S."/>
            <person name="Rokhsar D.S."/>
            <person name="Weissenbach J."/>
            <person name="Armbrust E.V."/>
            <person name="Green B.R."/>
            <person name="Van de Peer Y."/>
            <person name="Grigoriev I.V."/>
        </authorList>
    </citation>
    <scope>NUCLEOTIDE SEQUENCE [LARGE SCALE GENOMIC DNA]</scope>
    <source>
        <strain evidence="3 4">CCMP1335</strain>
    </source>
</reference>
<organism evidence="3 4">
    <name type="scientific">Thalassiosira pseudonana</name>
    <name type="common">Marine diatom</name>
    <name type="synonym">Cyclotella nana</name>
    <dbReference type="NCBI Taxonomy" id="35128"/>
    <lineage>
        <taxon>Eukaryota</taxon>
        <taxon>Sar</taxon>
        <taxon>Stramenopiles</taxon>
        <taxon>Ochrophyta</taxon>
        <taxon>Bacillariophyta</taxon>
        <taxon>Coscinodiscophyceae</taxon>
        <taxon>Thalassiosirophycidae</taxon>
        <taxon>Thalassiosirales</taxon>
        <taxon>Thalassiosiraceae</taxon>
        <taxon>Thalassiosira</taxon>
    </lineage>
</organism>
<evidence type="ECO:0000313" key="3">
    <source>
        <dbReference type="EMBL" id="EED91061.1"/>
    </source>
</evidence>
<dbReference type="GO" id="GO:0003352">
    <property type="term" value="P:regulation of cilium movement"/>
    <property type="evidence" value="ECO:0007669"/>
    <property type="project" value="InterPro"/>
</dbReference>
<keyword evidence="4" id="KW-1185">Reference proteome</keyword>
<comment type="similarity">
    <text evidence="1">Belongs to the CFAP298 family.</text>
</comment>
<dbReference type="HOGENOM" id="CLU_064854_0_0_1"/>
<dbReference type="Proteomes" id="UP000001449">
    <property type="component" value="Chromosome 6"/>
</dbReference>
<feature type="non-terminal residue" evidence="3">
    <location>
        <position position="365"/>
    </location>
</feature>
<protein>
    <submittedName>
        <fullName evidence="3">Uncharacterized protein</fullName>
    </submittedName>
</protein>
<dbReference type="FunCoup" id="B8C561">
    <property type="interactions" value="25"/>
</dbReference>
<evidence type="ECO:0000256" key="2">
    <source>
        <dbReference type="SAM" id="MobiDB-lite"/>
    </source>
</evidence>
<dbReference type="InParanoid" id="B8C561"/>
<name>B8C561_THAPS</name>
<sequence>MGGGAWSRCGAASCWRQATAVIGEEAEMDCFSLNQNSSYFRMGKMGKMIICSFYRKKSRISNPPVDGVGCLHQTNPTVRQMVLISLKSTLPNTTTNDGFLFETTSSTPVTELIDSLVDIHNARLRCCLVVDAVRALATYGVMKKLEEAGTDEVREVEKGTNYTPDPSGLRTGNPPDEKMVEILNREVLALEEYVSKDQVQRKVVLTIHKIEESLNNVRGAVTMAYPEGLPEWDLARIALEDPIDKLKGTYLGGSLIDANDASLWTCNKEFIRGKLVSDRLGSCNEKTKIVAKLTTKGSGPPAREPIVSEAERNAMTAFYFKRQEELKKLSQADEDDYLNSEWADPKGMKRNLQGLNDVKAPGFRF</sequence>
<dbReference type="PaxDb" id="35128-Thaps262729"/>